<comment type="cofactor">
    <cofactor evidence="1">
        <name>Fe(2+)</name>
        <dbReference type="ChEBI" id="CHEBI:29033"/>
    </cofactor>
</comment>
<dbReference type="InterPro" id="IPR011051">
    <property type="entry name" value="RmlC_Cupin_sf"/>
</dbReference>
<evidence type="ECO:0000256" key="3">
    <source>
        <dbReference type="ARBA" id="ARBA00013133"/>
    </source>
</evidence>
<protein>
    <recommendedName>
        <fullName evidence="3">cysteine dioxygenase</fullName>
        <ecNumber evidence="3">1.13.11.20</ecNumber>
    </recommendedName>
</protein>
<dbReference type="GO" id="GO:0070483">
    <property type="term" value="P:detection of hypoxia"/>
    <property type="evidence" value="ECO:0007669"/>
    <property type="project" value="UniProtKB-ARBA"/>
</dbReference>
<organism evidence="8 9">
    <name type="scientific">Aegilops tauschii subsp. strangulata</name>
    <name type="common">Goatgrass</name>
    <dbReference type="NCBI Taxonomy" id="200361"/>
    <lineage>
        <taxon>Eukaryota</taxon>
        <taxon>Viridiplantae</taxon>
        <taxon>Streptophyta</taxon>
        <taxon>Embryophyta</taxon>
        <taxon>Tracheophyta</taxon>
        <taxon>Spermatophyta</taxon>
        <taxon>Magnoliopsida</taxon>
        <taxon>Liliopsida</taxon>
        <taxon>Poales</taxon>
        <taxon>Poaceae</taxon>
        <taxon>BOP clade</taxon>
        <taxon>Pooideae</taxon>
        <taxon>Triticodae</taxon>
        <taxon>Triticeae</taxon>
        <taxon>Triticinae</taxon>
        <taxon>Aegilops</taxon>
    </lineage>
</organism>
<dbReference type="EC" id="1.13.11.20" evidence="3"/>
<evidence type="ECO:0000256" key="5">
    <source>
        <dbReference type="ARBA" id="ARBA00023002"/>
    </source>
</evidence>
<accession>A0A453JJP4</accession>
<dbReference type="EnsemblPlants" id="AET5Gv20082400.8">
    <property type="protein sequence ID" value="AET5Gv20082400.8"/>
    <property type="gene ID" value="AET5Gv20082400"/>
</dbReference>
<reference evidence="9" key="2">
    <citation type="journal article" date="2017" name="Nat. Plants">
        <title>The Aegilops tauschii genome reveals multiple impacts of transposons.</title>
        <authorList>
            <person name="Zhao G."/>
            <person name="Zou C."/>
            <person name="Li K."/>
            <person name="Wang K."/>
            <person name="Li T."/>
            <person name="Gao L."/>
            <person name="Zhang X."/>
            <person name="Wang H."/>
            <person name="Yang Z."/>
            <person name="Liu X."/>
            <person name="Jiang W."/>
            <person name="Mao L."/>
            <person name="Kong X."/>
            <person name="Jiao Y."/>
            <person name="Jia J."/>
        </authorList>
    </citation>
    <scope>NUCLEOTIDE SEQUENCE [LARGE SCALE GENOMIC DNA]</scope>
    <source>
        <strain evidence="9">cv. AL8/78</strain>
    </source>
</reference>
<comment type="similarity">
    <text evidence="2">Belongs to the cysteine dioxygenase family.</text>
</comment>
<dbReference type="GO" id="GO:0017172">
    <property type="term" value="F:cysteine dioxygenase activity"/>
    <property type="evidence" value="ECO:0007669"/>
    <property type="project" value="UniProtKB-EC"/>
</dbReference>
<dbReference type="InterPro" id="IPR014710">
    <property type="entry name" value="RmlC-like_jellyroll"/>
</dbReference>
<dbReference type="Proteomes" id="UP000015105">
    <property type="component" value="Chromosome 5D"/>
</dbReference>
<keyword evidence="9" id="KW-1185">Reference proteome</keyword>
<dbReference type="Gene3D" id="2.60.120.10">
    <property type="entry name" value="Jelly Rolls"/>
    <property type="match status" value="1"/>
</dbReference>
<reference evidence="9" key="1">
    <citation type="journal article" date="2014" name="Science">
        <title>Ancient hybridizations among the ancestral genomes of bread wheat.</title>
        <authorList>
            <consortium name="International Wheat Genome Sequencing Consortium,"/>
            <person name="Marcussen T."/>
            <person name="Sandve S.R."/>
            <person name="Heier L."/>
            <person name="Spannagl M."/>
            <person name="Pfeifer M."/>
            <person name="Jakobsen K.S."/>
            <person name="Wulff B.B."/>
            <person name="Steuernagel B."/>
            <person name="Mayer K.F."/>
            <person name="Olsen O.A."/>
        </authorList>
    </citation>
    <scope>NUCLEOTIDE SEQUENCE [LARGE SCALE GENOMIC DNA]</scope>
    <source>
        <strain evidence="9">cv. AL8/78</strain>
    </source>
</reference>
<evidence type="ECO:0000256" key="2">
    <source>
        <dbReference type="ARBA" id="ARBA00006622"/>
    </source>
</evidence>
<evidence type="ECO:0000256" key="4">
    <source>
        <dbReference type="ARBA" id="ARBA00022723"/>
    </source>
</evidence>
<proteinExistence type="inferred from homology"/>
<dbReference type="PANTHER" id="PTHR22966">
    <property type="entry name" value="2-AMINOETHANETHIOL DIOXYGENASE"/>
    <property type="match status" value="1"/>
</dbReference>
<evidence type="ECO:0000256" key="1">
    <source>
        <dbReference type="ARBA" id="ARBA00001954"/>
    </source>
</evidence>
<dbReference type="PANTHER" id="PTHR22966:SF71">
    <property type="entry name" value="CYSTEINE DIOXYGENASE"/>
    <property type="match status" value="1"/>
</dbReference>
<reference evidence="8" key="4">
    <citation type="submission" date="2019-03" db="UniProtKB">
        <authorList>
            <consortium name="EnsemblPlants"/>
        </authorList>
    </citation>
    <scope>IDENTIFICATION</scope>
</reference>
<evidence type="ECO:0000256" key="7">
    <source>
        <dbReference type="ARBA" id="ARBA00024284"/>
    </source>
</evidence>
<keyword evidence="4" id="KW-0479">Metal-binding</keyword>
<sequence>YDPPRFFASSVIFLELPTAMGAGMVELGPGMVEVGAAEAAQTVPPAKRRRVLALKTAAAAAGRRPRRERRPSAIQRLFQACRAVFRGPGTVPAPAEVALLRAMLDRMRPEDVGLSSDMPFFRNRDAPATEGTPAITHTTIYKSEKFSMVLFFLPTNAVIPLHNHPGMTVFNKLLIGSMHAKSYDWADPDDPPNESDASSADGQCELPIHFYYNCHQIPCFCSPVYMPGDANVL</sequence>
<keyword evidence="6" id="KW-0408">Iron</keyword>
<dbReference type="SUPFAM" id="SSF51182">
    <property type="entry name" value="RmlC-like cupins"/>
    <property type="match status" value="1"/>
</dbReference>
<dbReference type="Pfam" id="PF07847">
    <property type="entry name" value="PCO_ADO"/>
    <property type="match status" value="1"/>
</dbReference>
<evidence type="ECO:0000256" key="6">
    <source>
        <dbReference type="ARBA" id="ARBA00023004"/>
    </source>
</evidence>
<reference evidence="8" key="5">
    <citation type="journal article" date="2021" name="G3 (Bethesda)">
        <title>Aegilops tauschii genome assembly Aet v5.0 features greater sequence contiguity and improved annotation.</title>
        <authorList>
            <person name="Wang L."/>
            <person name="Zhu T."/>
            <person name="Rodriguez J.C."/>
            <person name="Deal K.R."/>
            <person name="Dubcovsky J."/>
            <person name="McGuire P.E."/>
            <person name="Lux T."/>
            <person name="Spannagl M."/>
            <person name="Mayer K.F.X."/>
            <person name="Baldrich P."/>
            <person name="Meyers B.C."/>
            <person name="Huo N."/>
            <person name="Gu Y.Q."/>
            <person name="Zhou H."/>
            <person name="Devos K.M."/>
            <person name="Bennetzen J.L."/>
            <person name="Unver T."/>
            <person name="Budak H."/>
            <person name="Gulick P.J."/>
            <person name="Galiba G."/>
            <person name="Kalapos B."/>
            <person name="Nelson D.R."/>
            <person name="Li P."/>
            <person name="You F.M."/>
            <person name="Luo M.C."/>
            <person name="Dvorak J."/>
        </authorList>
    </citation>
    <scope>NUCLEOTIDE SEQUENCE [LARGE SCALE GENOMIC DNA]</scope>
    <source>
        <strain evidence="8">cv. AL8/78</strain>
    </source>
</reference>
<dbReference type="GO" id="GO:0046872">
    <property type="term" value="F:metal ion binding"/>
    <property type="evidence" value="ECO:0007669"/>
    <property type="project" value="UniProtKB-KW"/>
</dbReference>
<reference evidence="8" key="3">
    <citation type="journal article" date="2017" name="Nature">
        <title>Genome sequence of the progenitor of the wheat D genome Aegilops tauschii.</title>
        <authorList>
            <person name="Luo M.C."/>
            <person name="Gu Y.Q."/>
            <person name="Puiu D."/>
            <person name="Wang H."/>
            <person name="Twardziok S.O."/>
            <person name="Deal K.R."/>
            <person name="Huo N."/>
            <person name="Zhu T."/>
            <person name="Wang L."/>
            <person name="Wang Y."/>
            <person name="McGuire P.E."/>
            <person name="Liu S."/>
            <person name="Long H."/>
            <person name="Ramasamy R.K."/>
            <person name="Rodriguez J.C."/>
            <person name="Van S.L."/>
            <person name="Yuan L."/>
            <person name="Wang Z."/>
            <person name="Xia Z."/>
            <person name="Xiao L."/>
            <person name="Anderson O.D."/>
            <person name="Ouyang S."/>
            <person name="Liang Y."/>
            <person name="Zimin A.V."/>
            <person name="Pertea G."/>
            <person name="Qi P."/>
            <person name="Bennetzen J.L."/>
            <person name="Dai X."/>
            <person name="Dawson M.W."/>
            <person name="Muller H.G."/>
            <person name="Kugler K."/>
            <person name="Rivarola-Duarte L."/>
            <person name="Spannagl M."/>
            <person name="Mayer K.F.X."/>
            <person name="Lu F.H."/>
            <person name="Bevan M.W."/>
            <person name="Leroy P."/>
            <person name="Li P."/>
            <person name="You F.M."/>
            <person name="Sun Q."/>
            <person name="Liu Z."/>
            <person name="Lyons E."/>
            <person name="Wicker T."/>
            <person name="Salzberg S.L."/>
            <person name="Devos K.M."/>
            <person name="Dvorak J."/>
        </authorList>
    </citation>
    <scope>NUCLEOTIDE SEQUENCE [LARGE SCALE GENOMIC DNA]</scope>
    <source>
        <strain evidence="8">cv. AL8/78</strain>
    </source>
</reference>
<dbReference type="AlphaFoldDB" id="A0A453JJP4"/>
<dbReference type="Gramene" id="AET5Gv20082400.8">
    <property type="protein sequence ID" value="AET5Gv20082400.8"/>
    <property type="gene ID" value="AET5Gv20082400"/>
</dbReference>
<comment type="catalytic activity">
    <reaction evidence="7">
        <text>L-cysteine + O2 = 3-sulfino-L-alanine + H(+)</text>
        <dbReference type="Rhea" id="RHEA:20441"/>
        <dbReference type="ChEBI" id="CHEBI:15378"/>
        <dbReference type="ChEBI" id="CHEBI:15379"/>
        <dbReference type="ChEBI" id="CHEBI:35235"/>
        <dbReference type="ChEBI" id="CHEBI:61085"/>
        <dbReference type="EC" id="1.13.11.20"/>
    </reaction>
    <physiologicalReaction direction="left-to-right" evidence="7">
        <dbReference type="Rhea" id="RHEA:20442"/>
    </physiologicalReaction>
</comment>
<dbReference type="InterPro" id="IPR012864">
    <property type="entry name" value="PCO/ADO"/>
</dbReference>
<name>A0A453JJP4_AEGTS</name>
<evidence type="ECO:0000313" key="8">
    <source>
        <dbReference type="EnsemblPlants" id="AET5Gv20082400.8"/>
    </source>
</evidence>
<keyword evidence="5" id="KW-0560">Oxidoreductase</keyword>
<evidence type="ECO:0000313" key="9">
    <source>
        <dbReference type="Proteomes" id="UP000015105"/>
    </source>
</evidence>